<evidence type="ECO:0008006" key="10">
    <source>
        <dbReference type="Google" id="ProtNLM"/>
    </source>
</evidence>
<accession>A0ABR1FGG1</accession>
<keyword evidence="4 7" id="KW-0812">Transmembrane</keyword>
<keyword evidence="9" id="KW-1185">Reference proteome</keyword>
<dbReference type="SUPFAM" id="SSF103473">
    <property type="entry name" value="MFS general substrate transporter"/>
    <property type="match status" value="1"/>
</dbReference>
<comment type="subcellular location">
    <subcellularLocation>
        <location evidence="1">Membrane</location>
        <topology evidence="1">Multi-pass membrane protein</topology>
    </subcellularLocation>
</comment>
<evidence type="ECO:0000256" key="5">
    <source>
        <dbReference type="ARBA" id="ARBA00022989"/>
    </source>
</evidence>
<dbReference type="PANTHER" id="PTHR31585">
    <property type="entry name" value="FOLATE-BIOPTERIN TRANSPORTER 1, CHLOROPLASTIC"/>
    <property type="match status" value="1"/>
</dbReference>
<evidence type="ECO:0000256" key="3">
    <source>
        <dbReference type="ARBA" id="ARBA00022448"/>
    </source>
</evidence>
<evidence type="ECO:0000313" key="8">
    <source>
        <dbReference type="EMBL" id="KAK7230329.1"/>
    </source>
</evidence>
<organism evidence="8 9">
    <name type="scientific">Aureococcus anophagefferens</name>
    <name type="common">Harmful bloom alga</name>
    <dbReference type="NCBI Taxonomy" id="44056"/>
    <lineage>
        <taxon>Eukaryota</taxon>
        <taxon>Sar</taxon>
        <taxon>Stramenopiles</taxon>
        <taxon>Ochrophyta</taxon>
        <taxon>Pelagophyceae</taxon>
        <taxon>Pelagomonadales</taxon>
        <taxon>Pelagomonadaceae</taxon>
        <taxon>Aureococcus</taxon>
    </lineage>
</organism>
<reference evidence="8 9" key="1">
    <citation type="submission" date="2024-03" db="EMBL/GenBank/DDBJ databases">
        <title>Aureococcus anophagefferens CCMP1851 and Kratosvirus quantuckense: Draft genome of a second virus-susceptible host strain in the model system.</title>
        <authorList>
            <person name="Chase E."/>
            <person name="Truchon A.R."/>
            <person name="Schepens W."/>
            <person name="Wilhelm S.W."/>
        </authorList>
    </citation>
    <scope>NUCLEOTIDE SEQUENCE [LARGE SCALE GENOMIC DNA]</scope>
    <source>
        <strain evidence="8 9">CCMP1851</strain>
    </source>
</reference>
<keyword evidence="5 7" id="KW-1133">Transmembrane helix</keyword>
<evidence type="ECO:0000256" key="4">
    <source>
        <dbReference type="ARBA" id="ARBA00022692"/>
    </source>
</evidence>
<evidence type="ECO:0000256" key="7">
    <source>
        <dbReference type="SAM" id="Phobius"/>
    </source>
</evidence>
<proteinExistence type="inferred from homology"/>
<sequence length="591" mass="62902">MALMHVQDRMSGNNCERGSLTLKTQLERESFLRLSAPLLGEEEPRESEKASVPAAALRAVYGHYVALGWLNGIAISTAFAYCYYEERASANTCTARPGVRTADFRASDVTRAQALPGFFQLAWSFKFVIGAAQDATPVGGLHRAPYVLAGWAGCVGLGCALAVFADRLAMLPYAGIVCALEACMVCADTACDALVVGLTKTEAEDVRGFRRRRPAAVLRIIVSLDRSTLANAYSCRFTAALLSSAAIAVLYDGPKQGGHMPFALSLRTWWAVGVAPAGCMLVAGVFTHVRDAERALPGRDEAAPSVAAALGRFRACLRRPAAHRVGVALFCITSLSLVTNSASNAAAIQWFGYSNLQYGVDNTMSYVTLTIVLQLLKAYALHCDWRALFSSAIFGMQAFYASFLIVVWCCWARNGWFYVFLNIDNQVAYDVTFFLSVVMVPELVEPGLEGVTYGAFTTLTNAAQNVASAVSVQLLGVWPLSNAALDADTHETRADVTRLQVACCLAGLAAIPFTLLLPSQKHDCARLRDAPSSRTMADAVLALIVLGMLYGATMSILPIVPATSCLKLVGGSGCGAAAAADDDAPGAAYCA</sequence>
<keyword evidence="6 7" id="KW-0472">Membrane</keyword>
<dbReference type="EMBL" id="JBBJCI010000437">
    <property type="protein sequence ID" value="KAK7230329.1"/>
    <property type="molecule type" value="Genomic_DNA"/>
</dbReference>
<feature type="transmembrane region" description="Helical" evidence="7">
    <location>
        <begin position="229"/>
        <end position="249"/>
    </location>
</feature>
<dbReference type="InterPro" id="IPR039309">
    <property type="entry name" value="BT1"/>
</dbReference>
<comment type="caution">
    <text evidence="8">The sequence shown here is derived from an EMBL/GenBank/DDBJ whole genome shotgun (WGS) entry which is preliminary data.</text>
</comment>
<comment type="similarity">
    <text evidence="2">Belongs to the major facilitator superfamily. Folate-biopterin transporter (TC 2.A.71) family.</text>
</comment>
<dbReference type="Proteomes" id="UP001363151">
    <property type="component" value="Unassembled WGS sequence"/>
</dbReference>
<dbReference type="Pfam" id="PF03092">
    <property type="entry name" value="BT1"/>
    <property type="match status" value="1"/>
</dbReference>
<keyword evidence="3" id="KW-0813">Transport</keyword>
<feature type="transmembrane region" description="Helical" evidence="7">
    <location>
        <begin position="327"/>
        <end position="351"/>
    </location>
</feature>
<feature type="transmembrane region" description="Helical" evidence="7">
    <location>
        <begin position="539"/>
        <end position="560"/>
    </location>
</feature>
<dbReference type="PANTHER" id="PTHR31585:SF5">
    <property type="entry name" value="RNA-BINDING S4 DOMAIN-CONTAINING PROTEIN"/>
    <property type="match status" value="1"/>
</dbReference>
<name>A0ABR1FGG1_AURAN</name>
<protein>
    <recommendedName>
        <fullName evidence="10">Folate/biopterin transporter</fullName>
    </recommendedName>
</protein>
<evidence type="ECO:0000256" key="1">
    <source>
        <dbReference type="ARBA" id="ARBA00004141"/>
    </source>
</evidence>
<feature type="transmembrane region" description="Helical" evidence="7">
    <location>
        <begin position="499"/>
        <end position="518"/>
    </location>
</feature>
<feature type="transmembrane region" description="Helical" evidence="7">
    <location>
        <begin position="269"/>
        <end position="289"/>
    </location>
</feature>
<evidence type="ECO:0000256" key="6">
    <source>
        <dbReference type="ARBA" id="ARBA00023136"/>
    </source>
</evidence>
<feature type="transmembrane region" description="Helical" evidence="7">
    <location>
        <begin position="144"/>
        <end position="165"/>
    </location>
</feature>
<feature type="transmembrane region" description="Helical" evidence="7">
    <location>
        <begin position="363"/>
        <end position="380"/>
    </location>
</feature>
<gene>
    <name evidence="8" type="ORF">SO694_00180038</name>
</gene>
<evidence type="ECO:0000313" key="9">
    <source>
        <dbReference type="Proteomes" id="UP001363151"/>
    </source>
</evidence>
<feature type="transmembrane region" description="Helical" evidence="7">
    <location>
        <begin position="387"/>
        <end position="408"/>
    </location>
</feature>
<dbReference type="InterPro" id="IPR036259">
    <property type="entry name" value="MFS_trans_sf"/>
</dbReference>
<evidence type="ECO:0000256" key="2">
    <source>
        <dbReference type="ARBA" id="ARBA00007015"/>
    </source>
</evidence>